<organism evidence="1 2">
    <name type="scientific">Adineta ricciae</name>
    <name type="common">Rotifer</name>
    <dbReference type="NCBI Taxonomy" id="249248"/>
    <lineage>
        <taxon>Eukaryota</taxon>
        <taxon>Metazoa</taxon>
        <taxon>Spiralia</taxon>
        <taxon>Gnathifera</taxon>
        <taxon>Rotifera</taxon>
        <taxon>Eurotatoria</taxon>
        <taxon>Bdelloidea</taxon>
        <taxon>Adinetida</taxon>
        <taxon>Adinetidae</taxon>
        <taxon>Adineta</taxon>
    </lineage>
</organism>
<dbReference type="EMBL" id="CAJNOJ010000025">
    <property type="protein sequence ID" value="CAF0864812.1"/>
    <property type="molecule type" value="Genomic_DNA"/>
</dbReference>
<dbReference type="GO" id="GO:0006412">
    <property type="term" value="P:translation"/>
    <property type="evidence" value="ECO:0007669"/>
    <property type="project" value="InterPro"/>
</dbReference>
<dbReference type="PANTHER" id="PTHR15892">
    <property type="entry name" value="MITOCHONDRIAL RIBOSOMAL PROTEIN L30"/>
    <property type="match status" value="1"/>
</dbReference>
<comment type="caution">
    <text evidence="1">The sequence shown here is derived from an EMBL/GenBank/DDBJ whole genome shotgun (WGS) entry which is preliminary data.</text>
</comment>
<sequence length="268" mass="31249">MMMMMMITTKVLTSFTRSSQLPCVRCLSLSATNYARQRSYHRRDKKGFHNREDVNYDVPYLPKQSNFRDRFRYTALEEVKLEQGTRQSLVEPMIDQTKPPHKFHVVTKIKSTYGETMYVKEALEKLGFISYGQRQWDVLTVIVKNVPSVNKHLYICKHMLQIKPLTFVDGVPSLDDVGSTKLFPHNGHITIGDHFHINEGNISLDENDKWPVDMNHIVARLHADQNANRLHAEYFPTKYDWFFGQDIPGVKLIQPVNPEMKDTHLEDL</sequence>
<dbReference type="PANTHER" id="PTHR15892:SF2">
    <property type="entry name" value="LARGE RIBOSOMAL SUBUNIT PROTEIN UL30M"/>
    <property type="match status" value="1"/>
</dbReference>
<dbReference type="SUPFAM" id="SSF55129">
    <property type="entry name" value="Ribosomal protein L30p/L7e"/>
    <property type="match status" value="1"/>
</dbReference>
<evidence type="ECO:0000313" key="1">
    <source>
        <dbReference type="EMBL" id="CAF0864812.1"/>
    </source>
</evidence>
<accession>A0A813WXK8</accession>
<proteinExistence type="predicted"/>
<dbReference type="GO" id="GO:0003735">
    <property type="term" value="F:structural constituent of ribosome"/>
    <property type="evidence" value="ECO:0007669"/>
    <property type="project" value="InterPro"/>
</dbReference>
<name>A0A813WXK8_ADIRI</name>
<dbReference type="AlphaFoldDB" id="A0A813WXK8"/>
<dbReference type="InterPro" id="IPR005996">
    <property type="entry name" value="Ribosomal_uL30_bac-type"/>
</dbReference>
<evidence type="ECO:0000313" key="2">
    <source>
        <dbReference type="Proteomes" id="UP000663852"/>
    </source>
</evidence>
<reference evidence="1" key="1">
    <citation type="submission" date="2021-02" db="EMBL/GenBank/DDBJ databases">
        <authorList>
            <person name="Nowell W R."/>
        </authorList>
    </citation>
    <scope>NUCLEOTIDE SEQUENCE</scope>
</reference>
<dbReference type="GO" id="GO:0005739">
    <property type="term" value="C:mitochondrion"/>
    <property type="evidence" value="ECO:0007669"/>
    <property type="project" value="TreeGrafter"/>
</dbReference>
<dbReference type="Proteomes" id="UP000663852">
    <property type="component" value="Unassembled WGS sequence"/>
</dbReference>
<evidence type="ECO:0008006" key="3">
    <source>
        <dbReference type="Google" id="ProtNLM"/>
    </source>
</evidence>
<protein>
    <recommendedName>
        <fullName evidence="3">39S ribosomal protein L30, mitochondrial</fullName>
    </recommendedName>
</protein>
<dbReference type="OrthoDB" id="9973389at2759"/>
<dbReference type="InterPro" id="IPR036919">
    <property type="entry name" value="Ribo_uL30_ferredoxin-like_sf"/>
</dbReference>
<gene>
    <name evidence="1" type="ORF">EDS130_LOCUS7991</name>
</gene>
<dbReference type="GO" id="GO:0015934">
    <property type="term" value="C:large ribosomal subunit"/>
    <property type="evidence" value="ECO:0007669"/>
    <property type="project" value="InterPro"/>
</dbReference>